<protein>
    <submittedName>
        <fullName evidence="1">Uncharacterized protein</fullName>
    </submittedName>
</protein>
<sequence>MFGCCCAPAPPFSCVHSATHATPEIPVILTPSALWTCLIHPDALLLVGVLIGWRSLTAAGGGPTWTACRSLALLRMVSLRGRGDVL</sequence>
<dbReference type="AlphaFoldDB" id="A0A5N5LUP5"/>
<evidence type="ECO:0000313" key="2">
    <source>
        <dbReference type="Proteomes" id="UP000327468"/>
    </source>
</evidence>
<comment type="caution">
    <text evidence="1">The sequence shown here is derived from an EMBL/GenBank/DDBJ whole genome shotgun (WGS) entry which is preliminary data.</text>
</comment>
<gene>
    <name evidence="1" type="ORF">PHYPO_G00072390</name>
</gene>
<evidence type="ECO:0000313" key="1">
    <source>
        <dbReference type="EMBL" id="KAB5546469.1"/>
    </source>
</evidence>
<keyword evidence="2" id="KW-1185">Reference proteome</keyword>
<name>A0A5N5LUP5_PANHP</name>
<organism evidence="1 2">
    <name type="scientific">Pangasianodon hypophthalmus</name>
    <name type="common">Striped catfish</name>
    <name type="synonym">Helicophagus hypophthalmus</name>
    <dbReference type="NCBI Taxonomy" id="310915"/>
    <lineage>
        <taxon>Eukaryota</taxon>
        <taxon>Metazoa</taxon>
        <taxon>Chordata</taxon>
        <taxon>Craniata</taxon>
        <taxon>Vertebrata</taxon>
        <taxon>Euteleostomi</taxon>
        <taxon>Actinopterygii</taxon>
        <taxon>Neopterygii</taxon>
        <taxon>Teleostei</taxon>
        <taxon>Ostariophysi</taxon>
        <taxon>Siluriformes</taxon>
        <taxon>Pangasiidae</taxon>
        <taxon>Pangasianodon</taxon>
    </lineage>
</organism>
<accession>A0A5N5LUP5</accession>
<proteinExistence type="predicted"/>
<reference evidence="1 2" key="1">
    <citation type="submission" date="2019-06" db="EMBL/GenBank/DDBJ databases">
        <title>A chromosome-scale genome assembly of the striped catfish, Pangasianodon hypophthalmus.</title>
        <authorList>
            <person name="Wen M."/>
            <person name="Zahm M."/>
            <person name="Roques C."/>
            <person name="Cabau C."/>
            <person name="Klopp C."/>
            <person name="Donnadieu C."/>
            <person name="Jouanno E."/>
            <person name="Avarre J.-C."/>
            <person name="Campet M."/>
            <person name="Ha T.T.T."/>
            <person name="Dugue R."/>
            <person name="Lampietro C."/>
            <person name="Louis A."/>
            <person name="Herpin A."/>
            <person name="Echchiki A."/>
            <person name="Berthelot C."/>
            <person name="Parey E."/>
            <person name="Roest-Crollius H."/>
            <person name="Braasch I."/>
            <person name="Postlethwait J."/>
            <person name="Bobe J."/>
            <person name="Montfort J."/>
            <person name="Bouchez O."/>
            <person name="Begum T."/>
            <person name="Schartl M."/>
            <person name="Guiguen Y."/>
        </authorList>
    </citation>
    <scope>NUCLEOTIDE SEQUENCE [LARGE SCALE GENOMIC DNA]</scope>
    <source>
        <strain evidence="1 2">Indonesia</strain>
        <tissue evidence="1">Blood</tissue>
    </source>
</reference>
<dbReference type="Proteomes" id="UP000327468">
    <property type="component" value="Chromosome 16"/>
</dbReference>
<dbReference type="EMBL" id="VFJC01000017">
    <property type="protein sequence ID" value="KAB5546469.1"/>
    <property type="molecule type" value="Genomic_DNA"/>
</dbReference>